<dbReference type="AlphaFoldDB" id="A0A9P8C4P1"/>
<evidence type="ECO:0000313" key="3">
    <source>
        <dbReference type="Proteomes" id="UP000824998"/>
    </source>
</evidence>
<feature type="region of interest" description="Disordered" evidence="1">
    <location>
        <begin position="24"/>
        <end position="45"/>
    </location>
</feature>
<name>A0A9P8C4P1_9HELO</name>
<sequence length="158" mass="16978">MHWCSSAICTPILARVATSSLHDWPSSDPRVAPKPAETPSPCRSGTAGRAFREGWFISPPRSTRGTAKHVFVPTRLESFQISRRSSNDTSRGLAEGLVCVFLLALPLRSVRSLPVPSVRGSSSKLKFVEISSAGSGGARPQGLDRRRSSMGRASATFI</sequence>
<proteinExistence type="predicted"/>
<reference evidence="2" key="1">
    <citation type="journal article" date="2021" name="IMA Fungus">
        <title>Genomic characterization of three marine fungi, including Emericellopsis atlantica sp. nov. with signatures of a generalist lifestyle and marine biomass degradation.</title>
        <authorList>
            <person name="Hagestad O.C."/>
            <person name="Hou L."/>
            <person name="Andersen J.H."/>
            <person name="Hansen E.H."/>
            <person name="Altermark B."/>
            <person name="Li C."/>
            <person name="Kuhnert E."/>
            <person name="Cox R.J."/>
            <person name="Crous P.W."/>
            <person name="Spatafora J.W."/>
            <person name="Lail K."/>
            <person name="Amirebrahimi M."/>
            <person name="Lipzen A."/>
            <person name="Pangilinan J."/>
            <person name="Andreopoulos W."/>
            <person name="Hayes R.D."/>
            <person name="Ng V."/>
            <person name="Grigoriev I.V."/>
            <person name="Jackson S.A."/>
            <person name="Sutton T.D.S."/>
            <person name="Dobson A.D.W."/>
            <person name="Rama T."/>
        </authorList>
    </citation>
    <scope>NUCLEOTIDE SEQUENCE</scope>
    <source>
        <strain evidence="2">TRa018bII</strain>
    </source>
</reference>
<comment type="caution">
    <text evidence="2">The sequence shown here is derived from an EMBL/GenBank/DDBJ whole genome shotgun (WGS) entry which is preliminary data.</text>
</comment>
<accession>A0A9P8C4P1</accession>
<feature type="region of interest" description="Disordered" evidence="1">
    <location>
        <begin position="132"/>
        <end position="158"/>
    </location>
</feature>
<evidence type="ECO:0000313" key="2">
    <source>
        <dbReference type="EMBL" id="KAG9233352.1"/>
    </source>
</evidence>
<gene>
    <name evidence="2" type="ORF">BJ875DRAFT_49295</name>
</gene>
<organism evidence="2 3">
    <name type="scientific">Amylocarpus encephaloides</name>
    <dbReference type="NCBI Taxonomy" id="45428"/>
    <lineage>
        <taxon>Eukaryota</taxon>
        <taxon>Fungi</taxon>
        <taxon>Dikarya</taxon>
        <taxon>Ascomycota</taxon>
        <taxon>Pezizomycotina</taxon>
        <taxon>Leotiomycetes</taxon>
        <taxon>Helotiales</taxon>
        <taxon>Helotiales incertae sedis</taxon>
        <taxon>Amylocarpus</taxon>
    </lineage>
</organism>
<evidence type="ECO:0000256" key="1">
    <source>
        <dbReference type="SAM" id="MobiDB-lite"/>
    </source>
</evidence>
<dbReference type="Proteomes" id="UP000824998">
    <property type="component" value="Unassembled WGS sequence"/>
</dbReference>
<dbReference type="EMBL" id="MU251505">
    <property type="protein sequence ID" value="KAG9233352.1"/>
    <property type="molecule type" value="Genomic_DNA"/>
</dbReference>
<protein>
    <submittedName>
        <fullName evidence="2">Uncharacterized protein</fullName>
    </submittedName>
</protein>
<keyword evidence="3" id="KW-1185">Reference proteome</keyword>